<dbReference type="Proteomes" id="UP001348369">
    <property type="component" value="Chromosome"/>
</dbReference>
<proteinExistence type="predicted"/>
<dbReference type="EMBL" id="CP109109">
    <property type="protein sequence ID" value="WSC01693.1"/>
    <property type="molecule type" value="Genomic_DNA"/>
</dbReference>
<sequence>MTLSSPADHVPDDPEHGADPELARCLAEHAAPTTEVEALIRGPHCSVPLVPDCHYEREVYSYRRAAAALGPGTAPRLCAVMTSALPGVPVKGMELSAIAASEPAAGRRS</sequence>
<keyword evidence="2" id="KW-1185">Reference proteome</keyword>
<protein>
    <submittedName>
        <fullName evidence="1">Uncharacterized protein</fullName>
    </submittedName>
</protein>
<evidence type="ECO:0000313" key="2">
    <source>
        <dbReference type="Proteomes" id="UP001348369"/>
    </source>
</evidence>
<evidence type="ECO:0000313" key="1">
    <source>
        <dbReference type="EMBL" id="WSC01693.1"/>
    </source>
</evidence>
<accession>A0ACD4ZV78</accession>
<reference evidence="1" key="1">
    <citation type="submission" date="2022-10" db="EMBL/GenBank/DDBJ databases">
        <title>The complete genomes of actinobacterial strains from the NBC collection.</title>
        <authorList>
            <person name="Joergensen T.S."/>
            <person name="Alvarez Arevalo M."/>
            <person name="Sterndorff E.B."/>
            <person name="Faurdal D."/>
            <person name="Vuksanovic O."/>
            <person name="Mourched A.-S."/>
            <person name="Charusanti P."/>
            <person name="Shaw S."/>
            <person name="Blin K."/>
            <person name="Weber T."/>
        </authorList>
    </citation>
    <scope>NUCLEOTIDE SEQUENCE</scope>
    <source>
        <strain evidence="1">NBC 01771</strain>
    </source>
</reference>
<organism evidence="1 2">
    <name type="scientific">Streptomyces scopuliridis</name>
    <dbReference type="NCBI Taxonomy" id="452529"/>
    <lineage>
        <taxon>Bacteria</taxon>
        <taxon>Bacillati</taxon>
        <taxon>Actinomycetota</taxon>
        <taxon>Actinomycetes</taxon>
        <taxon>Kitasatosporales</taxon>
        <taxon>Streptomycetaceae</taxon>
        <taxon>Streptomyces</taxon>
    </lineage>
</organism>
<gene>
    <name evidence="1" type="ORF">OG835_34930</name>
</gene>
<name>A0ACD4ZV78_9ACTN</name>